<name>A0AA48HWZ9_9FIRM</name>
<accession>A0AA48HWZ9</accession>
<dbReference type="KEGG" id="ptrh:RsTaC01_0887"/>
<dbReference type="AlphaFoldDB" id="A0AA48HWZ9"/>
<protein>
    <submittedName>
        <fullName evidence="1">Uncharacterized protein</fullName>
    </submittedName>
</protein>
<gene>
    <name evidence="1" type="ORF">RsTaC01_0887</name>
</gene>
<dbReference type="EMBL" id="AP027925">
    <property type="protein sequence ID" value="BED92956.1"/>
    <property type="molecule type" value="Genomic_DNA"/>
</dbReference>
<dbReference type="Proteomes" id="UP001335720">
    <property type="component" value="Chromosome"/>
</dbReference>
<reference evidence="1" key="1">
    <citation type="journal article" date="2023" name="ISME J.">
        <title>Emergence of putative energy parasites within Clostridia revealed by genome analysis of a novel endosymbiotic clade.</title>
        <authorList>
            <person name="Takahashi K."/>
            <person name="Kuwahara H."/>
            <person name="Horikawa Y."/>
            <person name="Izawa K."/>
            <person name="Kato D."/>
            <person name="Inagaki T."/>
            <person name="Yuki M."/>
            <person name="Ohkuma M."/>
            <person name="Hongoh Y."/>
        </authorList>
    </citation>
    <scope>NUCLEOTIDE SEQUENCE</scope>
    <source>
        <strain evidence="1">RsTa-C01</strain>
    </source>
</reference>
<evidence type="ECO:0000313" key="1">
    <source>
        <dbReference type="EMBL" id="BED92956.1"/>
    </source>
</evidence>
<proteinExistence type="predicted"/>
<sequence>MYFFNIKVRNLKFIILTILVVSSSEISIFAAKNWVIITNNEICNNKVINIKVLKNNEFIVYYSNNYHSVPPANCAVYSLDEFGIKFLKIRGDKRIKVTGGNSCKFVDIEIEDIKLKLKEFSPIELSDEANVLLTCNGQNNLSSPSYNDSDIQVTSGNRIVITSITNSILNVIVRVSSDEFERRGSARIGGNTSLPNAGNIVIQGNVNIYSAGGGNGAGIGGEIGGSGENIVIQGFAKVELYYFLVVRKLVMEKTAQVEM</sequence>
<organism evidence="1">
    <name type="scientific">Candidatus Paraimprobicoccus trichonymphae</name>
    <dbReference type="NCBI Taxonomy" id="3033793"/>
    <lineage>
        <taxon>Bacteria</taxon>
        <taxon>Bacillati</taxon>
        <taxon>Bacillota</taxon>
        <taxon>Clostridia</taxon>
        <taxon>Candidatus Paraimprobicoccus</taxon>
    </lineage>
</organism>